<comment type="caution">
    <text evidence="4">The sequence shown here is derived from an EMBL/GenBank/DDBJ whole genome shotgun (WGS) entry which is preliminary data.</text>
</comment>
<dbReference type="InterPro" id="IPR000782">
    <property type="entry name" value="FAS1_domain"/>
</dbReference>
<evidence type="ECO:0000313" key="5">
    <source>
        <dbReference type="Proteomes" id="UP000796880"/>
    </source>
</evidence>
<dbReference type="SMART" id="SM00554">
    <property type="entry name" value="FAS1"/>
    <property type="match status" value="2"/>
</dbReference>
<keyword evidence="2" id="KW-0732">Signal</keyword>
<evidence type="ECO:0000256" key="2">
    <source>
        <dbReference type="SAM" id="SignalP"/>
    </source>
</evidence>
<dbReference type="InterPro" id="IPR052806">
    <property type="entry name" value="Fasciclin-like_AGP"/>
</dbReference>
<dbReference type="SUPFAM" id="SSF82153">
    <property type="entry name" value="FAS1 domain"/>
    <property type="match status" value="2"/>
</dbReference>
<evidence type="ECO:0000259" key="3">
    <source>
        <dbReference type="PROSITE" id="PS50213"/>
    </source>
</evidence>
<feature type="domain" description="FAS1" evidence="3">
    <location>
        <begin position="190"/>
        <end position="315"/>
    </location>
</feature>
<dbReference type="OrthoDB" id="1893649at2759"/>
<dbReference type="Proteomes" id="UP000796880">
    <property type="component" value="Unassembled WGS sequence"/>
</dbReference>
<reference evidence="4" key="1">
    <citation type="submission" date="2020-03" db="EMBL/GenBank/DDBJ databases">
        <title>A high-quality chromosome-level genome assembly of a woody plant with both climbing and erect habits, Rhamnella rubrinervis.</title>
        <authorList>
            <person name="Lu Z."/>
            <person name="Yang Y."/>
            <person name="Zhu X."/>
            <person name="Sun Y."/>
        </authorList>
    </citation>
    <scope>NUCLEOTIDE SEQUENCE</scope>
    <source>
        <strain evidence="4">BYM</strain>
        <tissue evidence="4">Leaf</tissue>
    </source>
</reference>
<organism evidence="4 5">
    <name type="scientific">Rhamnella rubrinervis</name>
    <dbReference type="NCBI Taxonomy" id="2594499"/>
    <lineage>
        <taxon>Eukaryota</taxon>
        <taxon>Viridiplantae</taxon>
        <taxon>Streptophyta</taxon>
        <taxon>Embryophyta</taxon>
        <taxon>Tracheophyta</taxon>
        <taxon>Spermatophyta</taxon>
        <taxon>Magnoliopsida</taxon>
        <taxon>eudicotyledons</taxon>
        <taxon>Gunneridae</taxon>
        <taxon>Pentapetalae</taxon>
        <taxon>rosids</taxon>
        <taxon>fabids</taxon>
        <taxon>Rosales</taxon>
        <taxon>Rhamnaceae</taxon>
        <taxon>rhamnoid group</taxon>
        <taxon>Rhamneae</taxon>
        <taxon>Rhamnella</taxon>
    </lineage>
</organism>
<evidence type="ECO:0000313" key="4">
    <source>
        <dbReference type="EMBL" id="KAF3435239.1"/>
    </source>
</evidence>
<dbReference type="Pfam" id="PF02469">
    <property type="entry name" value="Fasciclin"/>
    <property type="match status" value="2"/>
</dbReference>
<proteinExistence type="inferred from homology"/>
<protein>
    <recommendedName>
        <fullName evidence="3">FAS1 domain-containing protein</fullName>
    </recommendedName>
</protein>
<dbReference type="Gene3D" id="2.30.180.10">
    <property type="entry name" value="FAS1 domain"/>
    <property type="match status" value="2"/>
</dbReference>
<comment type="similarity">
    <text evidence="1">Belongs to the fasciclin-like AGP family.</text>
</comment>
<accession>A0A8K0DVY7</accession>
<keyword evidence="5" id="KW-1185">Reference proteome</keyword>
<sequence length="343" mass="37504">MAVLLQTSLILLFLSSSALGSSLTLLNAAETLSNSGYRSMSLTILLISKTLHLQSPTATIFAPSDSAFIRSGQPSLDLFQYHVLPRRLSLETLKTLPRGTRIATIISNESLIVTASPASSDSCISVNHVRIDEKAMFDDGSVIMYGIDEFFNSSVKPIPEPAYPKRSRGSTIEHRGSTVADEPQVCGVHSFGSVANFLRSRDYSIMASFLDAQLMGFSAQTGLTIFAPADEAIDEKPRNITNYSMIFRQHIVPRLLPWKDLLGIDGGTMLQTFSEEFVINVTFSDDVPLLNGASLVYQDMYQSDWLVVHGLNGLLTSPAKQDSMEDSSFSDGYVDPDIHDFGA</sequence>
<dbReference type="AlphaFoldDB" id="A0A8K0DVY7"/>
<evidence type="ECO:0000256" key="1">
    <source>
        <dbReference type="ARBA" id="ARBA00007843"/>
    </source>
</evidence>
<dbReference type="InterPro" id="IPR036378">
    <property type="entry name" value="FAS1_dom_sf"/>
</dbReference>
<dbReference type="PANTHER" id="PTHR33985:SF21">
    <property type="entry name" value="FASCICLIN-LIKE ARABINOGALACTAN PROTEIN 20-RELATED"/>
    <property type="match status" value="1"/>
</dbReference>
<feature type="domain" description="FAS1" evidence="3">
    <location>
        <begin position="6"/>
        <end position="150"/>
    </location>
</feature>
<dbReference type="PANTHER" id="PTHR33985">
    <property type="entry name" value="OS02G0491300 PROTEIN-RELATED"/>
    <property type="match status" value="1"/>
</dbReference>
<feature type="signal peptide" evidence="2">
    <location>
        <begin position="1"/>
        <end position="20"/>
    </location>
</feature>
<feature type="chain" id="PRO_5035442118" description="FAS1 domain-containing protein" evidence="2">
    <location>
        <begin position="21"/>
        <end position="343"/>
    </location>
</feature>
<dbReference type="PROSITE" id="PS50213">
    <property type="entry name" value="FAS1"/>
    <property type="match status" value="2"/>
</dbReference>
<gene>
    <name evidence="4" type="ORF">FNV43_RR22326</name>
</gene>
<dbReference type="EMBL" id="VOIH02000010">
    <property type="protein sequence ID" value="KAF3435239.1"/>
    <property type="molecule type" value="Genomic_DNA"/>
</dbReference>
<name>A0A8K0DVY7_9ROSA</name>